<keyword evidence="2" id="KW-1185">Reference proteome</keyword>
<dbReference type="AlphaFoldDB" id="A0A0L6VUV3"/>
<dbReference type="STRING" id="27349.A0A0L6VUV3"/>
<dbReference type="VEuPathDB" id="FungiDB:VP01_10181g1"/>
<comment type="caution">
    <text evidence="1">The sequence shown here is derived from an EMBL/GenBank/DDBJ whole genome shotgun (WGS) entry which is preliminary data.</text>
</comment>
<evidence type="ECO:0000313" key="1">
    <source>
        <dbReference type="EMBL" id="KNZ64538.1"/>
    </source>
</evidence>
<proteinExistence type="predicted"/>
<dbReference type="OrthoDB" id="10693625at2759"/>
<organism evidence="1 2">
    <name type="scientific">Puccinia sorghi</name>
    <dbReference type="NCBI Taxonomy" id="27349"/>
    <lineage>
        <taxon>Eukaryota</taxon>
        <taxon>Fungi</taxon>
        <taxon>Dikarya</taxon>
        <taxon>Basidiomycota</taxon>
        <taxon>Pucciniomycotina</taxon>
        <taxon>Pucciniomycetes</taxon>
        <taxon>Pucciniales</taxon>
        <taxon>Pucciniaceae</taxon>
        <taxon>Puccinia</taxon>
    </lineage>
</organism>
<feature type="non-terminal residue" evidence="1">
    <location>
        <position position="1"/>
    </location>
</feature>
<accession>A0A0L6VUV3</accession>
<gene>
    <name evidence="1" type="ORF">VP01_10181g1</name>
</gene>
<name>A0A0L6VUV3_9BASI</name>
<sequence length="161" mass="17816">IYSLGWQKGYEEASKIGITGIAAKFSHTDITSSKAMFLNKNTFIGKGSNTMPLEHLDWNPASKKILTVLIAIYPSLSPNFSTNPKNDNDASPFTFGVDFFFVMIPTAYSHLTLPSNNPSKSLHTRMGLSFQLPKKTQVALERIKKNVYSKDADKRTGVLGI</sequence>
<reference evidence="1 2" key="1">
    <citation type="submission" date="2015-08" db="EMBL/GenBank/DDBJ databases">
        <title>Next Generation Sequencing and Analysis of the Genome of Puccinia sorghi L Schw, the Causal Agent of Maize Common Rust.</title>
        <authorList>
            <person name="Rochi L."/>
            <person name="Burguener G."/>
            <person name="Darino M."/>
            <person name="Turjanski A."/>
            <person name="Kreff E."/>
            <person name="Dieguez M.J."/>
            <person name="Sacco F."/>
        </authorList>
    </citation>
    <scope>NUCLEOTIDE SEQUENCE [LARGE SCALE GENOMIC DNA]</scope>
    <source>
        <strain evidence="1 2">RO10H11247</strain>
    </source>
</reference>
<dbReference type="Proteomes" id="UP000037035">
    <property type="component" value="Unassembled WGS sequence"/>
</dbReference>
<evidence type="ECO:0000313" key="2">
    <source>
        <dbReference type="Proteomes" id="UP000037035"/>
    </source>
</evidence>
<protein>
    <submittedName>
        <fullName evidence="1">Uncharacterized protein</fullName>
    </submittedName>
</protein>
<dbReference type="EMBL" id="LAVV01000201">
    <property type="protein sequence ID" value="KNZ64538.1"/>
    <property type="molecule type" value="Genomic_DNA"/>
</dbReference>